<comment type="caution">
    <text evidence="1">The sequence shown here is derived from an EMBL/GenBank/DDBJ whole genome shotgun (WGS) entry which is preliminary data.</text>
</comment>
<protein>
    <submittedName>
        <fullName evidence="1">Uncharacterized protein</fullName>
    </submittedName>
</protein>
<feature type="non-terminal residue" evidence="1">
    <location>
        <position position="1"/>
    </location>
</feature>
<accession>X1QXS7</accession>
<dbReference type="EMBL" id="BARV01043301">
    <property type="protein sequence ID" value="GAI55680.1"/>
    <property type="molecule type" value="Genomic_DNA"/>
</dbReference>
<evidence type="ECO:0000313" key="1">
    <source>
        <dbReference type="EMBL" id="GAI55680.1"/>
    </source>
</evidence>
<gene>
    <name evidence="1" type="ORF">S06H3_64703</name>
</gene>
<sequence>YITLGIKDEEPHKREYKNLEEIVYLDKYWENYR</sequence>
<dbReference type="AlphaFoldDB" id="X1QXS7"/>
<proteinExistence type="predicted"/>
<name>X1QXS7_9ZZZZ</name>
<organism evidence="1">
    <name type="scientific">marine sediment metagenome</name>
    <dbReference type="NCBI Taxonomy" id="412755"/>
    <lineage>
        <taxon>unclassified sequences</taxon>
        <taxon>metagenomes</taxon>
        <taxon>ecological metagenomes</taxon>
    </lineage>
</organism>
<reference evidence="1" key="1">
    <citation type="journal article" date="2014" name="Front. Microbiol.">
        <title>High frequency of phylogenetically diverse reductive dehalogenase-homologous genes in deep subseafloor sedimentary metagenomes.</title>
        <authorList>
            <person name="Kawai M."/>
            <person name="Futagami T."/>
            <person name="Toyoda A."/>
            <person name="Takaki Y."/>
            <person name="Nishi S."/>
            <person name="Hori S."/>
            <person name="Arai W."/>
            <person name="Tsubouchi T."/>
            <person name="Morono Y."/>
            <person name="Uchiyama I."/>
            <person name="Ito T."/>
            <person name="Fujiyama A."/>
            <person name="Inagaki F."/>
            <person name="Takami H."/>
        </authorList>
    </citation>
    <scope>NUCLEOTIDE SEQUENCE</scope>
    <source>
        <strain evidence="1">Expedition CK06-06</strain>
    </source>
</reference>